<name>A0A1V6PIN7_9EURO</name>
<dbReference type="EMBL" id="MDYN01000122">
    <property type="protein sequence ID" value="OQD76733.1"/>
    <property type="molecule type" value="Genomic_DNA"/>
</dbReference>
<comment type="caution">
    <text evidence="1">The sequence shown here is derived from an EMBL/GenBank/DDBJ whole genome shotgun (WGS) entry which is preliminary data.</text>
</comment>
<proteinExistence type="predicted"/>
<accession>A0A1V6PIN7</accession>
<dbReference type="Proteomes" id="UP000191672">
    <property type="component" value="Unassembled WGS sequence"/>
</dbReference>
<gene>
    <name evidence="1" type="ORF">PENANT_c122G08086</name>
</gene>
<reference evidence="2" key="1">
    <citation type="journal article" date="2017" name="Nat. Microbiol.">
        <title>Global analysis of biosynthetic gene clusters reveals vast potential of secondary metabolite production in Penicillium species.</title>
        <authorList>
            <person name="Nielsen J.C."/>
            <person name="Grijseels S."/>
            <person name="Prigent S."/>
            <person name="Ji B."/>
            <person name="Dainat J."/>
            <person name="Nielsen K.F."/>
            <person name="Frisvad J.C."/>
            <person name="Workman M."/>
            <person name="Nielsen J."/>
        </authorList>
    </citation>
    <scope>NUCLEOTIDE SEQUENCE [LARGE SCALE GENOMIC DNA]</scope>
    <source>
        <strain evidence="2">IBT 31811</strain>
    </source>
</reference>
<dbReference type="AlphaFoldDB" id="A0A1V6PIN7"/>
<keyword evidence="2" id="KW-1185">Reference proteome</keyword>
<protein>
    <submittedName>
        <fullName evidence="1">Uncharacterized protein</fullName>
    </submittedName>
</protein>
<sequence>MREATTREDNYMGRGSLYWYVVATIGRIE</sequence>
<evidence type="ECO:0000313" key="1">
    <source>
        <dbReference type="EMBL" id="OQD76733.1"/>
    </source>
</evidence>
<evidence type="ECO:0000313" key="2">
    <source>
        <dbReference type="Proteomes" id="UP000191672"/>
    </source>
</evidence>
<organism evidence="1 2">
    <name type="scientific">Penicillium antarcticum</name>
    <dbReference type="NCBI Taxonomy" id="416450"/>
    <lineage>
        <taxon>Eukaryota</taxon>
        <taxon>Fungi</taxon>
        <taxon>Dikarya</taxon>
        <taxon>Ascomycota</taxon>
        <taxon>Pezizomycotina</taxon>
        <taxon>Eurotiomycetes</taxon>
        <taxon>Eurotiomycetidae</taxon>
        <taxon>Eurotiales</taxon>
        <taxon>Aspergillaceae</taxon>
        <taxon>Penicillium</taxon>
    </lineage>
</organism>